<dbReference type="Proteomes" id="UP000247586">
    <property type="component" value="Chromosome"/>
</dbReference>
<reference evidence="3" key="2">
    <citation type="submission" date="2020-03" db="EMBL/GenBank/DDBJ databases">
        <title>Complete Genome Sequences of Extremely Thermoacidophilic, Metal-Mobilizing Type-Strain Members of the Archaeal Family Sulfolobaceae: Acidianus brierleyi DSM-1651T, Acidianus sulfidivorans DSM-18786T, Metallosphaera hakonensis DSM-7519T, and Metallosphaera prunae DSM-10039T.</title>
        <authorList>
            <person name="Counts J.A."/>
            <person name="Kelly R.M."/>
        </authorList>
    </citation>
    <scope>NUCLEOTIDE SEQUENCE [LARGE SCALE GENOMIC DNA]</scope>
    <source>
        <strain evidence="3">HO1-1</strain>
    </source>
</reference>
<dbReference type="OrthoDB" id="34775at2157"/>
<dbReference type="EMBL" id="CP029287">
    <property type="protein sequence ID" value="AWR98949.1"/>
    <property type="molecule type" value="Genomic_DNA"/>
</dbReference>
<reference evidence="2 3" key="1">
    <citation type="submission" date="2018-05" db="EMBL/GenBank/DDBJ databases">
        <title>Complete Genome Sequences of Extremely Thermoacidophilic, Metal-Mobilizing Type-Strain Members of the Archaeal Family Sulfolobaceae: Acidianus brierleyi DSM-1651T, Acidianus sulfidivorans DSM-18786T, Metallosphaera hakonensis DSM-7519T, and Metallosphaera prunae DSM-10039T.</title>
        <authorList>
            <person name="Counts J.A."/>
            <person name="Kelly R.M."/>
        </authorList>
    </citation>
    <scope>NUCLEOTIDE SEQUENCE [LARGE SCALE GENOMIC DNA]</scope>
    <source>
        <strain evidence="2 3">HO1-1</strain>
    </source>
</reference>
<sequence>MRTYSWLLLGSAVSLALGGALLLNLVPSFLTVSTYMVTLVLISLAYLIERGVTWAINVGVILGILAILASTLSGAHIVALEEFGTNPRITSLDVLMLLGFYVFPGSYVILWTKEALTRRKLRERKSPSVEGG</sequence>
<keyword evidence="1" id="KW-1133">Transmembrane helix</keyword>
<dbReference type="KEGG" id="mhk:DFR87_03715"/>
<evidence type="ECO:0000313" key="3">
    <source>
        <dbReference type="Proteomes" id="UP000247586"/>
    </source>
</evidence>
<protein>
    <submittedName>
        <fullName evidence="2">Uncharacterized protein</fullName>
    </submittedName>
</protein>
<dbReference type="AlphaFoldDB" id="A0A2U9ISD4"/>
<keyword evidence="1" id="KW-0812">Transmembrane</keyword>
<organism evidence="2 3">
    <name type="scientific">Metallosphaera hakonensis JCM 8857 = DSM 7519</name>
    <dbReference type="NCBI Taxonomy" id="1293036"/>
    <lineage>
        <taxon>Archaea</taxon>
        <taxon>Thermoproteota</taxon>
        <taxon>Thermoprotei</taxon>
        <taxon>Sulfolobales</taxon>
        <taxon>Sulfolobaceae</taxon>
        <taxon>Metallosphaera</taxon>
    </lineage>
</organism>
<evidence type="ECO:0000313" key="2">
    <source>
        <dbReference type="EMBL" id="AWR98949.1"/>
    </source>
</evidence>
<name>A0A2U9ISD4_9CREN</name>
<dbReference type="RefSeq" id="WP_054836804.1">
    <property type="nucleotide sequence ID" value="NZ_CP029287.2"/>
</dbReference>
<feature type="transmembrane region" description="Helical" evidence="1">
    <location>
        <begin position="55"/>
        <end position="79"/>
    </location>
</feature>
<reference evidence="3" key="3">
    <citation type="submission" date="2020-03" db="EMBL/GenBank/DDBJ databases">
        <title>Sequencing and Assembly of Multiple Reported Metal-Biooxidizing Members of the Extremely Thermoacidophilic Archaeal Family Sulfolobaceae.</title>
        <authorList>
            <person name="Counts J.A."/>
            <person name="Kelly R.M."/>
        </authorList>
    </citation>
    <scope>NUCLEOTIDE SEQUENCE [LARGE SCALE GENOMIC DNA]</scope>
    <source>
        <strain evidence="3">HO1-1</strain>
    </source>
</reference>
<feature type="transmembrane region" description="Helical" evidence="1">
    <location>
        <begin position="32"/>
        <end position="48"/>
    </location>
</feature>
<proteinExistence type="predicted"/>
<feature type="transmembrane region" description="Helical" evidence="1">
    <location>
        <begin position="91"/>
        <end position="112"/>
    </location>
</feature>
<keyword evidence="1" id="KW-0472">Membrane</keyword>
<keyword evidence="3" id="KW-1185">Reference proteome</keyword>
<dbReference type="STRING" id="1293036.GCA_001315825_01825"/>
<dbReference type="GeneID" id="36834419"/>
<accession>A0A2U9ISD4</accession>
<evidence type="ECO:0000256" key="1">
    <source>
        <dbReference type="SAM" id="Phobius"/>
    </source>
</evidence>
<gene>
    <name evidence="2" type="ORF">DFR87_03715</name>
</gene>